<dbReference type="KEGG" id="sth:STH445"/>
<feature type="compositionally biased region" description="Acidic residues" evidence="1">
    <location>
        <begin position="54"/>
        <end position="96"/>
    </location>
</feature>
<dbReference type="HOGENOM" id="CLU_1365620_0_0_9"/>
<sequence>MSVHGVVKRGRGSARVLRMGLTMLLIIGLVSGVPAHGSKLADVGAVEGNPVGQPDEESPSDPGGEDPDSVGQSDEEFPSDEGDEDSGSVGQPDEESPSGPGGEDPDSVGQPDEEFPSGGGDEDSGFVGQPDEESPSDPGGEGSDPGDVDPGDDEDGPAFPVAPGTEDDGGTDPAQEGLFAALAWCCPGPRWSPTTAAPPP</sequence>
<evidence type="ECO:0000256" key="1">
    <source>
        <dbReference type="SAM" id="MobiDB-lite"/>
    </source>
</evidence>
<dbReference type="EMBL" id="AP006840">
    <property type="protein sequence ID" value="BAD39430.1"/>
    <property type="molecule type" value="Genomic_DNA"/>
</dbReference>
<dbReference type="Proteomes" id="UP000000417">
    <property type="component" value="Chromosome"/>
</dbReference>
<accession>Q67SB3</accession>
<feature type="region of interest" description="Disordered" evidence="1">
    <location>
        <begin position="43"/>
        <end position="180"/>
    </location>
</feature>
<organism evidence="2 3">
    <name type="scientific">Symbiobacterium thermophilum (strain DSM 24528 / JCM 14929 / IAM 14863 / T)</name>
    <dbReference type="NCBI Taxonomy" id="292459"/>
    <lineage>
        <taxon>Bacteria</taxon>
        <taxon>Bacillati</taxon>
        <taxon>Bacillota</taxon>
        <taxon>Clostridia</taxon>
        <taxon>Eubacteriales</taxon>
        <taxon>Symbiobacteriaceae</taxon>
        <taxon>Symbiobacterium</taxon>
    </lineage>
</organism>
<gene>
    <name evidence="2" type="ordered locus">STH445</name>
</gene>
<reference evidence="2 3" key="1">
    <citation type="journal article" date="2004" name="Nucleic Acids Res.">
        <title>Genome sequence of Symbiobacterium thermophilum, an uncultivable bacterium that depends on microbial commensalism.</title>
        <authorList>
            <person name="Ueda K."/>
            <person name="Yamashita A."/>
            <person name="Ishikawa J."/>
            <person name="Shimada M."/>
            <person name="Watsuji T."/>
            <person name="Morimura K."/>
            <person name="Ikeda H."/>
            <person name="Hattori M."/>
            <person name="Beppu T."/>
        </authorList>
    </citation>
    <scope>NUCLEOTIDE SEQUENCE [LARGE SCALE GENOMIC DNA]</scope>
    <source>
        <strain evidence="3">T / IAM 14863</strain>
    </source>
</reference>
<feature type="compositionally biased region" description="Acidic residues" evidence="1">
    <location>
        <begin position="103"/>
        <end position="135"/>
    </location>
</feature>
<dbReference type="STRING" id="292459.STH445"/>
<evidence type="ECO:0000313" key="3">
    <source>
        <dbReference type="Proteomes" id="UP000000417"/>
    </source>
</evidence>
<protein>
    <submittedName>
        <fullName evidence="2">Uncharacterized protein</fullName>
    </submittedName>
</protein>
<name>Q67SB3_SYMTH</name>
<proteinExistence type="predicted"/>
<dbReference type="AlphaFoldDB" id="Q67SB3"/>
<feature type="compositionally biased region" description="Acidic residues" evidence="1">
    <location>
        <begin position="144"/>
        <end position="156"/>
    </location>
</feature>
<keyword evidence="3" id="KW-1185">Reference proteome</keyword>
<evidence type="ECO:0000313" key="2">
    <source>
        <dbReference type="EMBL" id="BAD39430.1"/>
    </source>
</evidence>